<name>A0ABT6MXR5_9SPHN</name>
<evidence type="ECO:0000313" key="4">
    <source>
        <dbReference type="Proteomes" id="UP001160625"/>
    </source>
</evidence>
<dbReference type="InterPro" id="IPR010318">
    <property type="entry name" value="S-Me-THD_N"/>
</dbReference>
<gene>
    <name evidence="3" type="ORF">QGN17_03090</name>
</gene>
<dbReference type="EMBL" id="JARYGZ010000001">
    <property type="protein sequence ID" value="MDH7637707.1"/>
    <property type="molecule type" value="Genomic_DNA"/>
</dbReference>
<dbReference type="InterPro" id="IPR027479">
    <property type="entry name" value="S-Me-THD_N_sf"/>
</dbReference>
<dbReference type="Pfam" id="PF06032">
    <property type="entry name" value="S-Me-THD_N"/>
    <property type="match status" value="1"/>
</dbReference>
<dbReference type="RefSeq" id="WP_281043049.1">
    <property type="nucleotide sequence ID" value="NZ_JARYGZ010000001.1"/>
</dbReference>
<dbReference type="Gene3D" id="3.40.1610.10">
    <property type="entry name" value="CV3147-like domain"/>
    <property type="match status" value="1"/>
</dbReference>
<dbReference type="Gene3D" id="2.40.390.10">
    <property type="entry name" value="CV3147-like"/>
    <property type="match status" value="1"/>
</dbReference>
<dbReference type="InterPro" id="IPR024071">
    <property type="entry name" value="S-Me-THD_C_sf"/>
</dbReference>
<evidence type="ECO:0000313" key="3">
    <source>
        <dbReference type="EMBL" id="MDH7637707.1"/>
    </source>
</evidence>
<sequence length="368" mass="38882">MIRIDATALGDLACGAAFLGSGGGGDPYHNRLLGEARIARRGPFELISLEQLADDALVVPCGWIGAPTVSIEKLPNGREAVDGLRRIERLTGRKVDAVLPIEIGGGNGLAPLIAAAELGIPVVDADGMARAFPESQMSIFSIHGLSGCPSILTGACGSLAIIETEDNHVHERIARQVSIALGGDAHMVEYPLTGRQTKDHAIPSSISTAIAIGAAIRDARQKGGDPFAALIAALQTSDLYPFGGILFDGKIVDLERETRGGFAMGRVAIEAFDGASRMDLEFQNENLIAWRNGAVCAMVPDIITIMDRETADSITTDRLKYGQRVKVLAAAAPHMLRSAEALSFVGPSAFGFAEDYVPIEALNGWDDR</sequence>
<dbReference type="SUPFAM" id="SSF160991">
    <property type="entry name" value="CV3147-like"/>
    <property type="match status" value="1"/>
</dbReference>
<dbReference type="Pfam" id="PF20906">
    <property type="entry name" value="S-Me-THD_C"/>
    <property type="match status" value="1"/>
</dbReference>
<evidence type="ECO:0000259" key="1">
    <source>
        <dbReference type="Pfam" id="PF06032"/>
    </source>
</evidence>
<protein>
    <submittedName>
        <fullName evidence="3">DUF917 domain-containing protein</fullName>
    </submittedName>
</protein>
<accession>A0ABT6MXR5</accession>
<reference evidence="3" key="1">
    <citation type="submission" date="2023-04" db="EMBL/GenBank/DDBJ databases">
        <title>Sphingomonas sp. MAHUQ-71 isolated from rice field.</title>
        <authorList>
            <person name="Huq M.A."/>
        </authorList>
    </citation>
    <scope>NUCLEOTIDE SEQUENCE</scope>
    <source>
        <strain evidence="3">MAHUQ-71</strain>
    </source>
</reference>
<organism evidence="3 4">
    <name type="scientific">Sphingomonas oryzagri</name>
    <dbReference type="NCBI Taxonomy" id="3042314"/>
    <lineage>
        <taxon>Bacteria</taxon>
        <taxon>Pseudomonadati</taxon>
        <taxon>Pseudomonadota</taxon>
        <taxon>Alphaproteobacteria</taxon>
        <taxon>Sphingomonadales</taxon>
        <taxon>Sphingomonadaceae</taxon>
        <taxon>Sphingomonas</taxon>
    </lineage>
</organism>
<evidence type="ECO:0000259" key="2">
    <source>
        <dbReference type="Pfam" id="PF20906"/>
    </source>
</evidence>
<keyword evidence="4" id="KW-1185">Reference proteome</keyword>
<feature type="domain" description="S-Me-THD N-terminal" evidence="1">
    <location>
        <begin position="8"/>
        <end position="163"/>
    </location>
</feature>
<proteinExistence type="predicted"/>
<dbReference type="InterPro" id="IPR048350">
    <property type="entry name" value="S-Me-THD-like_C"/>
</dbReference>
<dbReference type="Proteomes" id="UP001160625">
    <property type="component" value="Unassembled WGS sequence"/>
</dbReference>
<comment type="caution">
    <text evidence="3">The sequence shown here is derived from an EMBL/GenBank/DDBJ whole genome shotgun (WGS) entry which is preliminary data.</text>
</comment>
<feature type="domain" description="S-Me-THD-like C-terminal" evidence="2">
    <location>
        <begin position="166"/>
        <end position="359"/>
    </location>
</feature>